<comment type="caution">
    <text evidence="2">The sequence shown here is derived from an EMBL/GenBank/DDBJ whole genome shotgun (WGS) entry which is preliminary data.</text>
</comment>
<dbReference type="RefSeq" id="WP_166843890.1">
    <property type="nucleotide sequence ID" value="NZ_JAAONY010000003.1"/>
</dbReference>
<name>A0A7X0MWT5_9GAMM</name>
<dbReference type="Proteomes" id="UP000528457">
    <property type="component" value="Unassembled WGS sequence"/>
</dbReference>
<dbReference type="GO" id="GO:0016740">
    <property type="term" value="F:transferase activity"/>
    <property type="evidence" value="ECO:0007669"/>
    <property type="project" value="UniProtKB-KW"/>
</dbReference>
<keyword evidence="2" id="KW-0808">Transferase</keyword>
<sequence>MSKAFLYGYYGMHNAGDNALLLAAAWGARHYLHTEDFTVNSPSTFKLPVLGHIDRLIREKQLFRGQNRLHQYGAAWKNDHLIFGGGSVLHCARDIRHMRHLCSLNQGMSLALGVGLGPFKNAAAERECKKFLERCDFIGLRDKHSYRVAKELAPNAHTELTFDLAPMLLSIPSLKAMPSALHPVSTVSQNPEESTNKRRGIAVALCPVERFKGDFAAETHRLKALARSLALVHALTGEPIYLFDFNGHKSLGDSAVHKQLKQLIPSKVPVIYYHYQSNPVAIIEKFKRMRAVIAMRLHAAVFGYLASTPTLTLSYHSKCDGWNDQIALPENHRFDAFAINEMKLQKVLLDGLSEGFAKPGLTHSRALQKSLKNFCLDQFSMEEALCLQH</sequence>
<organism evidence="2 3">
    <name type="scientific">Pseudoteredinibacter isoporae</name>
    <dbReference type="NCBI Taxonomy" id="570281"/>
    <lineage>
        <taxon>Bacteria</taxon>
        <taxon>Pseudomonadati</taxon>
        <taxon>Pseudomonadota</taxon>
        <taxon>Gammaproteobacteria</taxon>
        <taxon>Cellvibrionales</taxon>
        <taxon>Cellvibrionaceae</taxon>
        <taxon>Pseudoteredinibacter</taxon>
    </lineage>
</organism>
<keyword evidence="3" id="KW-1185">Reference proteome</keyword>
<evidence type="ECO:0000313" key="2">
    <source>
        <dbReference type="EMBL" id="MBB6523066.1"/>
    </source>
</evidence>
<dbReference type="InterPro" id="IPR007345">
    <property type="entry name" value="Polysacch_pyruvyl_Trfase"/>
</dbReference>
<dbReference type="PANTHER" id="PTHR36836">
    <property type="entry name" value="COLANIC ACID BIOSYNTHESIS PROTEIN WCAK"/>
    <property type="match status" value="1"/>
</dbReference>
<gene>
    <name evidence="2" type="ORF">HNR48_003368</name>
</gene>
<proteinExistence type="predicted"/>
<reference evidence="2 3" key="1">
    <citation type="submission" date="2020-08" db="EMBL/GenBank/DDBJ databases">
        <title>Genomic Encyclopedia of Type Strains, Phase IV (KMG-IV): sequencing the most valuable type-strain genomes for metagenomic binning, comparative biology and taxonomic classification.</title>
        <authorList>
            <person name="Goeker M."/>
        </authorList>
    </citation>
    <scope>NUCLEOTIDE SEQUENCE [LARGE SCALE GENOMIC DNA]</scope>
    <source>
        <strain evidence="2 3">DSM 22368</strain>
    </source>
</reference>
<evidence type="ECO:0000259" key="1">
    <source>
        <dbReference type="Pfam" id="PF04230"/>
    </source>
</evidence>
<dbReference type="AlphaFoldDB" id="A0A7X0MWT5"/>
<dbReference type="PANTHER" id="PTHR36836:SF1">
    <property type="entry name" value="COLANIC ACID BIOSYNTHESIS PROTEIN WCAK"/>
    <property type="match status" value="1"/>
</dbReference>
<feature type="domain" description="Polysaccharide pyruvyl transferase" evidence="1">
    <location>
        <begin position="35"/>
        <end position="317"/>
    </location>
</feature>
<evidence type="ECO:0000313" key="3">
    <source>
        <dbReference type="Proteomes" id="UP000528457"/>
    </source>
</evidence>
<dbReference type="EMBL" id="JACHHT010000003">
    <property type="protein sequence ID" value="MBB6523066.1"/>
    <property type="molecule type" value="Genomic_DNA"/>
</dbReference>
<protein>
    <submittedName>
        <fullName evidence="2">Polysaccharide pyruvyl transferase WcaK-like protein</fullName>
    </submittedName>
</protein>
<dbReference type="InParanoid" id="A0A7X0MWT5"/>
<dbReference type="Pfam" id="PF04230">
    <property type="entry name" value="PS_pyruv_trans"/>
    <property type="match status" value="1"/>
</dbReference>
<accession>A0A7X0MWT5</accession>